<dbReference type="PANTHER" id="PTHR12121">
    <property type="entry name" value="CARBON CATABOLITE REPRESSOR PROTEIN 4"/>
    <property type="match status" value="1"/>
</dbReference>
<keyword evidence="17" id="KW-0804">Transcription</keyword>
<dbReference type="SMART" id="SM00369">
    <property type="entry name" value="LRR_TYP"/>
    <property type="match status" value="3"/>
</dbReference>
<evidence type="ECO:0000256" key="2">
    <source>
        <dbReference type="ARBA" id="ARBA00001946"/>
    </source>
</evidence>
<dbReference type="EMBL" id="CP086716">
    <property type="protein sequence ID" value="WOO81526.1"/>
    <property type="molecule type" value="Genomic_DNA"/>
</dbReference>
<dbReference type="InterPro" id="IPR001611">
    <property type="entry name" value="Leu-rich_rpt"/>
</dbReference>
<evidence type="ECO:0000259" key="24">
    <source>
        <dbReference type="Pfam" id="PF03372"/>
    </source>
</evidence>
<keyword evidence="10" id="KW-0479">Metal-binding</keyword>
<sequence>MFYPQQSASSSQQAKHHEAGGGGGSGSGPIGELGRGGSGAGAGGNGGGGGGGGGNSGGWGRHPAPFNPSLSMSSGAFGGGGANGLFGPPGQGHHGHHGPGAGHVHSQHGGLHGHGQHPHHPSFGNGGGSGMHLGQQHSGSSFGHGGPGQFGGGMGGGMGFGGGQQASPPRAQAEANVPMTAHWSQQLLRAETSRVASAPHHRARTAAMASRMTNKPAPSAVAITDPNRPASAGTPVNGVHRRNAPSTASNTISSASSPPPDGTATPTPGAVVKSGGSTKDSSSADPMNPAQPPAPASKDDEPYEPWTGLDLGGIRLKTLSSSLFSFTHITSLYINHNNLKQIPAAICNLKQLTLLDATSNELTSLPPEIGVLSKLKELLLFDNNLTSLPTEIGGLYQLEVLGIDGNPIDESVRKTIAEQGTAALIAHYRDVHQSETPPERTWIEIEPDVSSPSSGKTESFTVLSYNILCPSFAPPSSYAYTPSWALDWSYRRETLLEELVNASADVVCLQEIDSEQYSDWFYPKLKERGYDGIHYPRTRARTMAADDAKLVDGCATFWKREKFKLIETQVIEFNQIALNKTDMRTEDMFNRVMSRDNIATIALLEFALTGARLVVANSHIYWDHRYRDVKLVQIGMMMEKLEEIVEGFGHFPAKPPVEGEPAPPTYDRREKGRDIPLVLCVDLNSLQKSGVYEYLSEGEIPPNHEDFMTHTYGPYTTKGLKHHLGLRSSCASFGEMKMTNYTPTFDEAIDYVFYTPRSLKVTSVLGDVDRKYLSRVIGFPNAYFPSDHIPVFSQFRVKGTADAAPSAQPSYNSYNHR</sequence>
<evidence type="ECO:0000256" key="19">
    <source>
        <dbReference type="ARBA" id="ARBA00023475"/>
    </source>
</evidence>
<dbReference type="InterPro" id="IPR032675">
    <property type="entry name" value="LRR_dom_sf"/>
</dbReference>
<evidence type="ECO:0000256" key="22">
    <source>
        <dbReference type="ARBA" id="ARBA00033317"/>
    </source>
</evidence>
<keyword evidence="11" id="KW-0677">Repeat</keyword>
<evidence type="ECO:0000256" key="16">
    <source>
        <dbReference type="ARBA" id="ARBA00023015"/>
    </source>
</evidence>
<evidence type="ECO:0000256" key="6">
    <source>
        <dbReference type="ARBA" id="ARBA00012161"/>
    </source>
</evidence>
<feature type="region of interest" description="Disordered" evidence="23">
    <location>
        <begin position="190"/>
        <end position="305"/>
    </location>
</feature>
<feature type="compositionally biased region" description="Gly residues" evidence="23">
    <location>
        <begin position="76"/>
        <end position="92"/>
    </location>
</feature>
<dbReference type="RefSeq" id="XP_062627558.1">
    <property type="nucleotide sequence ID" value="XM_062771574.1"/>
</dbReference>
<feature type="compositionally biased region" description="Gly residues" evidence="23">
    <location>
        <begin position="20"/>
        <end position="60"/>
    </location>
</feature>
<evidence type="ECO:0000256" key="4">
    <source>
        <dbReference type="ARBA" id="ARBA00004496"/>
    </source>
</evidence>
<dbReference type="InterPro" id="IPR036691">
    <property type="entry name" value="Endo/exonu/phosph_ase_sf"/>
</dbReference>
<evidence type="ECO:0000256" key="21">
    <source>
        <dbReference type="ARBA" id="ARBA00031469"/>
    </source>
</evidence>
<evidence type="ECO:0000256" key="23">
    <source>
        <dbReference type="SAM" id="MobiDB-lite"/>
    </source>
</evidence>
<accession>A0AAF0YBT4</accession>
<comment type="catalytic activity">
    <reaction evidence="1">
        <text>Exonucleolytic cleavage of poly(A) to 5'-AMP.</text>
        <dbReference type="EC" id="3.1.13.4"/>
    </reaction>
</comment>
<evidence type="ECO:0000256" key="1">
    <source>
        <dbReference type="ARBA" id="ARBA00001663"/>
    </source>
</evidence>
<evidence type="ECO:0000313" key="25">
    <source>
        <dbReference type="EMBL" id="WOO81526.1"/>
    </source>
</evidence>
<dbReference type="InterPro" id="IPR050410">
    <property type="entry name" value="CCR4/nocturin_mRNA_transcr"/>
</dbReference>
<evidence type="ECO:0000256" key="10">
    <source>
        <dbReference type="ARBA" id="ARBA00022723"/>
    </source>
</evidence>
<evidence type="ECO:0000256" key="18">
    <source>
        <dbReference type="ARBA" id="ARBA00023242"/>
    </source>
</evidence>
<keyword evidence="18" id="KW-0539">Nucleus</keyword>
<feature type="compositionally biased region" description="Low complexity" evidence="23">
    <location>
        <begin position="244"/>
        <end position="270"/>
    </location>
</feature>
<evidence type="ECO:0000256" key="17">
    <source>
        <dbReference type="ARBA" id="ARBA00023163"/>
    </source>
</evidence>
<evidence type="ECO:0000256" key="7">
    <source>
        <dbReference type="ARBA" id="ARBA00022490"/>
    </source>
</evidence>
<keyword evidence="7" id="KW-0963">Cytoplasm</keyword>
<feature type="domain" description="Endonuclease/exonuclease/phosphatase" evidence="24">
    <location>
        <begin position="463"/>
        <end position="577"/>
    </location>
</feature>
<organism evidence="25 26">
    <name type="scientific">Vanrija pseudolonga</name>
    <dbReference type="NCBI Taxonomy" id="143232"/>
    <lineage>
        <taxon>Eukaryota</taxon>
        <taxon>Fungi</taxon>
        <taxon>Dikarya</taxon>
        <taxon>Basidiomycota</taxon>
        <taxon>Agaricomycotina</taxon>
        <taxon>Tremellomycetes</taxon>
        <taxon>Trichosporonales</taxon>
        <taxon>Trichosporonaceae</taxon>
        <taxon>Vanrija</taxon>
    </lineage>
</organism>
<evidence type="ECO:0000256" key="3">
    <source>
        <dbReference type="ARBA" id="ARBA00004123"/>
    </source>
</evidence>
<dbReference type="RefSeq" id="XP_062627559.1">
    <property type="nucleotide sequence ID" value="XM_062771575.1"/>
</dbReference>
<keyword evidence="15" id="KW-0694">RNA-binding</keyword>
<keyword evidence="13" id="KW-0269">Exonuclease</keyword>
<comment type="subcellular location">
    <subcellularLocation>
        <location evidence="4">Cytoplasm</location>
    </subcellularLocation>
    <subcellularLocation>
        <location evidence="3">Nucleus</location>
    </subcellularLocation>
</comment>
<dbReference type="CDD" id="cd09097">
    <property type="entry name" value="Deadenylase_CCR4"/>
    <property type="match status" value="1"/>
</dbReference>
<protein>
    <recommendedName>
        <fullName evidence="19">CCR4-Not complex 3'-5'-exoribonuclease subunit Ccr4</fullName>
        <ecNumber evidence="6">3.1.13.4</ecNumber>
    </recommendedName>
    <alternativeName>
        <fullName evidence="20">Carbon catabolite repressor protein 4</fullName>
    </alternativeName>
    <alternativeName>
        <fullName evidence="21">Cytoplasmic deadenylase</fullName>
    </alternativeName>
    <alternativeName>
        <fullName evidence="22">Glucose-repressible alcohol dehydrogenase transcriptional effector</fullName>
    </alternativeName>
</protein>
<keyword evidence="8" id="KW-0433">Leucine-rich repeat</keyword>
<evidence type="ECO:0000256" key="12">
    <source>
        <dbReference type="ARBA" id="ARBA00022801"/>
    </source>
</evidence>
<proteinExistence type="inferred from homology"/>
<dbReference type="GO" id="GO:0005634">
    <property type="term" value="C:nucleus"/>
    <property type="evidence" value="ECO:0007669"/>
    <property type="project" value="UniProtKB-SubCell"/>
</dbReference>
<evidence type="ECO:0000256" key="15">
    <source>
        <dbReference type="ARBA" id="ARBA00022884"/>
    </source>
</evidence>
<dbReference type="AlphaFoldDB" id="A0AAF0YBT4"/>
<gene>
    <name evidence="25" type="primary">CCR4_1</name>
    <name evidence="25" type="ORF">LOC62_03G005048</name>
</gene>
<keyword evidence="9" id="KW-0540">Nuclease</keyword>
<reference evidence="25" key="1">
    <citation type="submission" date="2023-10" db="EMBL/GenBank/DDBJ databases">
        <authorList>
            <person name="Noh H."/>
        </authorList>
    </citation>
    <scope>NUCLEOTIDE SEQUENCE</scope>
    <source>
        <strain evidence="25">DUCC4014</strain>
    </source>
</reference>
<keyword evidence="14" id="KW-0460">Magnesium</keyword>
<dbReference type="Proteomes" id="UP000827549">
    <property type="component" value="Chromosome 3"/>
</dbReference>
<evidence type="ECO:0000256" key="11">
    <source>
        <dbReference type="ARBA" id="ARBA00022737"/>
    </source>
</evidence>
<feature type="compositionally biased region" description="Low complexity" evidence="23">
    <location>
        <begin position="1"/>
        <end position="13"/>
    </location>
</feature>
<evidence type="ECO:0000256" key="5">
    <source>
        <dbReference type="ARBA" id="ARBA00010774"/>
    </source>
</evidence>
<comment type="cofactor">
    <cofactor evidence="2">
        <name>Mg(2+)</name>
        <dbReference type="ChEBI" id="CHEBI:18420"/>
    </cofactor>
</comment>
<name>A0AAF0YBT4_9TREE</name>
<dbReference type="GeneID" id="87808279"/>
<dbReference type="PANTHER" id="PTHR12121:SF100">
    <property type="entry name" value="POLY(A)-SPECIFIC RIBONUCLEASE"/>
    <property type="match status" value="1"/>
</dbReference>
<evidence type="ECO:0000256" key="9">
    <source>
        <dbReference type="ARBA" id="ARBA00022722"/>
    </source>
</evidence>
<feature type="region of interest" description="Disordered" evidence="23">
    <location>
        <begin position="1"/>
        <end position="177"/>
    </location>
</feature>
<comment type="similarity">
    <text evidence="5">Belongs to the CCR4/nocturin family.</text>
</comment>
<evidence type="ECO:0000256" key="13">
    <source>
        <dbReference type="ARBA" id="ARBA00022839"/>
    </source>
</evidence>
<keyword evidence="12" id="KW-0378">Hydrolase</keyword>
<dbReference type="Gene3D" id="3.80.10.10">
    <property type="entry name" value="Ribonuclease Inhibitor"/>
    <property type="match status" value="1"/>
</dbReference>
<dbReference type="InterPro" id="IPR003591">
    <property type="entry name" value="Leu-rich_rpt_typical-subtyp"/>
</dbReference>
<dbReference type="Gene3D" id="3.60.10.10">
    <property type="entry name" value="Endonuclease/exonuclease/phosphatase"/>
    <property type="match status" value="1"/>
</dbReference>
<feature type="compositionally biased region" description="Gly residues" evidence="23">
    <location>
        <begin position="142"/>
        <end position="164"/>
    </location>
</feature>
<evidence type="ECO:0000256" key="8">
    <source>
        <dbReference type="ARBA" id="ARBA00022614"/>
    </source>
</evidence>
<dbReference type="Pfam" id="PF00560">
    <property type="entry name" value="LRR_1"/>
    <property type="match status" value="1"/>
</dbReference>
<dbReference type="Pfam" id="PF03372">
    <property type="entry name" value="Exo_endo_phos"/>
    <property type="match status" value="1"/>
</dbReference>
<dbReference type="SUPFAM" id="SSF52058">
    <property type="entry name" value="L domain-like"/>
    <property type="match status" value="1"/>
</dbReference>
<evidence type="ECO:0000256" key="14">
    <source>
        <dbReference type="ARBA" id="ARBA00022842"/>
    </source>
</evidence>
<evidence type="ECO:0000256" key="20">
    <source>
        <dbReference type="ARBA" id="ARBA00030493"/>
    </source>
</evidence>
<evidence type="ECO:0000313" key="26">
    <source>
        <dbReference type="Proteomes" id="UP000827549"/>
    </source>
</evidence>
<dbReference type="EMBL" id="CP086716">
    <property type="protein sequence ID" value="WOO81527.1"/>
    <property type="molecule type" value="Genomic_DNA"/>
</dbReference>
<dbReference type="GO" id="GO:0003723">
    <property type="term" value="F:RNA binding"/>
    <property type="evidence" value="ECO:0007669"/>
    <property type="project" value="UniProtKB-KW"/>
</dbReference>
<dbReference type="GO" id="GO:0004535">
    <property type="term" value="F:poly(A)-specific ribonuclease activity"/>
    <property type="evidence" value="ECO:0007669"/>
    <property type="project" value="UniProtKB-EC"/>
</dbReference>
<dbReference type="GO" id="GO:0005737">
    <property type="term" value="C:cytoplasm"/>
    <property type="evidence" value="ECO:0007669"/>
    <property type="project" value="UniProtKB-SubCell"/>
</dbReference>
<dbReference type="SUPFAM" id="SSF56219">
    <property type="entry name" value="DNase I-like"/>
    <property type="match status" value="1"/>
</dbReference>
<keyword evidence="16" id="KW-0805">Transcription regulation</keyword>
<feature type="compositionally biased region" description="Polar residues" evidence="23">
    <location>
        <begin position="275"/>
        <end position="285"/>
    </location>
</feature>
<dbReference type="GO" id="GO:0046872">
    <property type="term" value="F:metal ion binding"/>
    <property type="evidence" value="ECO:0007669"/>
    <property type="project" value="UniProtKB-KW"/>
</dbReference>
<dbReference type="InterPro" id="IPR005135">
    <property type="entry name" value="Endo/exonuclease/phosphatase"/>
</dbReference>
<dbReference type="EC" id="3.1.13.4" evidence="6"/>
<keyword evidence="26" id="KW-1185">Reference proteome</keyword>